<evidence type="ECO:0000313" key="4">
    <source>
        <dbReference type="EMBL" id="MCK9816948.1"/>
    </source>
</evidence>
<dbReference type="Proteomes" id="UP001155163">
    <property type="component" value="Unassembled WGS sequence"/>
</dbReference>
<dbReference type="PROSITE" id="PS00616">
    <property type="entry name" value="HIS_ACID_PHOSPHAT_1"/>
    <property type="match status" value="1"/>
</dbReference>
<dbReference type="EMBL" id="JALQCX010000047">
    <property type="protein sequence ID" value="MCK9816948.1"/>
    <property type="molecule type" value="Genomic_DNA"/>
</dbReference>
<accession>A0ABT0JLY1</accession>
<evidence type="ECO:0000256" key="3">
    <source>
        <dbReference type="SAM" id="SignalP"/>
    </source>
</evidence>
<keyword evidence="2" id="KW-0378">Hydrolase</keyword>
<dbReference type="Gene3D" id="3.40.50.1240">
    <property type="entry name" value="Phosphoglycerate mutase-like"/>
    <property type="match status" value="2"/>
</dbReference>
<keyword evidence="3" id="KW-0732">Signal</keyword>
<dbReference type="InterPro" id="IPR033379">
    <property type="entry name" value="Acid_Pase_AS"/>
</dbReference>
<dbReference type="CDD" id="cd07061">
    <property type="entry name" value="HP_HAP_like"/>
    <property type="match status" value="1"/>
</dbReference>
<evidence type="ECO:0000256" key="2">
    <source>
        <dbReference type="ARBA" id="ARBA00022801"/>
    </source>
</evidence>
<proteinExistence type="inferred from homology"/>
<dbReference type="PANTHER" id="PTHR11567">
    <property type="entry name" value="ACID PHOSPHATASE-RELATED"/>
    <property type="match status" value="1"/>
</dbReference>
<reference evidence="4 5" key="1">
    <citation type="journal article" date="2022" name="Int. J. Syst. Evol. Microbiol.">
        <title>Pseudomonas aegrilactucae sp. nov. and Pseudomonas morbosilactucae sp. nov., pathogens causing bacterial rot of lettuce in Japan.</title>
        <authorList>
            <person name="Sawada H."/>
            <person name="Fujikawa T."/>
            <person name="Satou M."/>
        </authorList>
    </citation>
    <scope>NUCLEOTIDE SEQUENCE [LARGE SCALE GENOMIC DNA]</scope>
    <source>
        <strain evidence="4 5">MAFF 302046</strain>
    </source>
</reference>
<evidence type="ECO:0000313" key="5">
    <source>
        <dbReference type="Proteomes" id="UP001155163"/>
    </source>
</evidence>
<feature type="signal peptide" evidence="3">
    <location>
        <begin position="1"/>
        <end position="22"/>
    </location>
</feature>
<dbReference type="InterPro" id="IPR029033">
    <property type="entry name" value="His_PPase_superfam"/>
</dbReference>
<dbReference type="InterPro" id="IPR050645">
    <property type="entry name" value="Histidine_acid_phosphatase"/>
</dbReference>
<protein>
    <submittedName>
        <fullName evidence="4">Histidine-type phosphatase</fullName>
    </submittedName>
</protein>
<dbReference type="RefSeq" id="WP_268263198.1">
    <property type="nucleotide sequence ID" value="NZ_JALQCX010000047.1"/>
</dbReference>
<keyword evidence="5" id="KW-1185">Reference proteome</keyword>
<organism evidence="4 5">
    <name type="scientific">Pseudomonas morbosilactucae</name>
    <dbReference type="NCBI Taxonomy" id="2938197"/>
    <lineage>
        <taxon>Bacteria</taxon>
        <taxon>Pseudomonadati</taxon>
        <taxon>Pseudomonadota</taxon>
        <taxon>Gammaproteobacteria</taxon>
        <taxon>Pseudomonadales</taxon>
        <taxon>Pseudomonadaceae</taxon>
        <taxon>Pseudomonas</taxon>
    </lineage>
</organism>
<gene>
    <name evidence="4" type="ORF">M1B35_23170</name>
</gene>
<name>A0ABT0JLY1_9PSED</name>
<comment type="caution">
    <text evidence="4">The sequence shown here is derived from an EMBL/GenBank/DDBJ whole genome shotgun (WGS) entry which is preliminary data.</text>
</comment>
<reference evidence="4 5" key="2">
    <citation type="journal article" date="2023" name="Plant Pathol.">
        <title>Dismantling and reorganizing Pseudomonas marginalis sensu#lato.</title>
        <authorList>
            <person name="Sawada H."/>
            <person name="Fujikawa T."/>
            <person name="Satou M."/>
        </authorList>
    </citation>
    <scope>NUCLEOTIDE SEQUENCE [LARGE SCALE GENOMIC DNA]</scope>
    <source>
        <strain evidence="4 5">MAFF 302046</strain>
    </source>
</reference>
<dbReference type="Pfam" id="PF00328">
    <property type="entry name" value="His_Phos_2"/>
    <property type="match status" value="1"/>
</dbReference>
<feature type="chain" id="PRO_5045759143" evidence="3">
    <location>
        <begin position="23"/>
        <end position="432"/>
    </location>
</feature>
<evidence type="ECO:0000256" key="1">
    <source>
        <dbReference type="ARBA" id="ARBA00005375"/>
    </source>
</evidence>
<dbReference type="PANTHER" id="PTHR11567:SF110">
    <property type="entry name" value="2-PHOSPHOXYLOSE PHOSPHATASE 1"/>
    <property type="match status" value="1"/>
</dbReference>
<dbReference type="InterPro" id="IPR000560">
    <property type="entry name" value="His_Pase_clade-2"/>
</dbReference>
<sequence>MSVSRMSLIGLLLGGLALQAGAEAGTPVKGYELEKVVQVSRHGVRPPTAGNTQDMGAVSDRTWPAWSVEDGHLTGHGYAAAVQMGRYRGEQLRHAGLLPPGCPAAGQVFAWASPIQRTRATASALLDGLFPGCGLQPGSVAGELDPLFQTDKLSFAALDPELAKAGILQAMGGSAEQAQKALTADVQRLRQAVCDPGKPCPVADTPWRLEQGKDGRYEIQGLGVAANMAETFRLQYSEGLPLAEVAFGHGRDAQAVAGLMGLLRAKYDFINNTPYIARRGGSQLMNQIALALGDGSGGGAVQGGPPNVPLVMYVAHDTNISYLRTMLGFTWQQSPYPQNNIPPASTLAFERYREVSSGQRFVHIVFEAQSLDQIRSLQGLSSGNPPLSESFNLDGHCRPSAVGLLCPINEVLAKMEQGIDRTAVVPYEYQAR</sequence>
<dbReference type="SUPFAM" id="SSF53254">
    <property type="entry name" value="Phosphoglycerate mutase-like"/>
    <property type="match status" value="1"/>
</dbReference>
<comment type="similarity">
    <text evidence="1">Belongs to the histidine acid phosphatase family.</text>
</comment>